<dbReference type="AlphaFoldDB" id="A0A9X2MK27"/>
<dbReference type="RefSeq" id="WP_042683372.1">
    <property type="nucleotide sequence ID" value="NZ_CABKTM010000075.1"/>
</dbReference>
<evidence type="ECO:0000256" key="4">
    <source>
        <dbReference type="ARBA" id="ARBA00022679"/>
    </source>
</evidence>
<evidence type="ECO:0000313" key="10">
    <source>
        <dbReference type="Proteomes" id="UP001142078"/>
    </source>
</evidence>
<dbReference type="InterPro" id="IPR003501">
    <property type="entry name" value="PTS_EIIB_2/3"/>
</dbReference>
<feature type="domain" description="PTS EIIB type-3" evidence="8">
    <location>
        <begin position="1"/>
        <end position="103"/>
    </location>
</feature>
<dbReference type="GO" id="GO:0009401">
    <property type="term" value="P:phosphoenolpyruvate-dependent sugar phosphotransferase system"/>
    <property type="evidence" value="ECO:0007669"/>
    <property type="project" value="UniProtKB-KW"/>
</dbReference>
<protein>
    <submittedName>
        <fullName evidence="9">PTS sugar transporter subunit IIB</fullName>
    </submittedName>
</protein>
<dbReference type="EMBL" id="JANJZL010000006">
    <property type="protein sequence ID" value="MCR2044500.1"/>
    <property type="molecule type" value="Genomic_DNA"/>
</dbReference>
<dbReference type="PROSITE" id="PS51100">
    <property type="entry name" value="PTS_EIIB_TYPE_3"/>
    <property type="match status" value="1"/>
</dbReference>
<keyword evidence="10" id="KW-1185">Reference proteome</keyword>
<accession>A0A9X2MK27</accession>
<evidence type="ECO:0000256" key="6">
    <source>
        <dbReference type="ARBA" id="ARBA00022777"/>
    </source>
</evidence>
<sequence>MKILFVCSQGMSSAIAVNALKKEAEKDGTDIEVLAVSTQQFEEEVKNGYDAAMVAPQVRHRFEYLKEFADAANVPCELIQPQAYSPLGGPKLLKQVKDIIGNK</sequence>
<evidence type="ECO:0000256" key="1">
    <source>
        <dbReference type="ARBA" id="ARBA00022448"/>
    </source>
</evidence>
<evidence type="ECO:0000256" key="5">
    <source>
        <dbReference type="ARBA" id="ARBA00022683"/>
    </source>
</evidence>
<dbReference type="PANTHER" id="PTHR34581">
    <property type="entry name" value="PTS SYSTEM N,N'-DIACETYLCHITOBIOSE-SPECIFIC EIIB COMPONENT"/>
    <property type="match status" value="1"/>
</dbReference>
<keyword evidence="2" id="KW-0597">Phosphoprotein</keyword>
<dbReference type="GO" id="GO:0008982">
    <property type="term" value="F:protein-N(PI)-phosphohistidine-sugar phosphotransferase activity"/>
    <property type="evidence" value="ECO:0007669"/>
    <property type="project" value="InterPro"/>
</dbReference>
<evidence type="ECO:0000313" key="9">
    <source>
        <dbReference type="EMBL" id="MCR2044500.1"/>
    </source>
</evidence>
<dbReference type="InterPro" id="IPR013012">
    <property type="entry name" value="PTS_EIIB_3"/>
</dbReference>
<reference evidence="9" key="1">
    <citation type="submission" date="2022-07" db="EMBL/GenBank/DDBJ databases">
        <title>Enhanced cultured diversity of the mouse gut microbiota enables custom-made synthetic communities.</title>
        <authorList>
            <person name="Afrizal A."/>
        </authorList>
    </citation>
    <scope>NUCLEOTIDE SEQUENCE</scope>
    <source>
        <strain evidence="9">DSM 29482</strain>
    </source>
</reference>
<evidence type="ECO:0000256" key="7">
    <source>
        <dbReference type="PROSITE-ProRule" id="PRU00423"/>
    </source>
</evidence>
<comment type="caution">
    <text evidence="9">The sequence shown here is derived from an EMBL/GenBank/DDBJ whole genome shotgun (WGS) entry which is preliminary data.</text>
</comment>
<dbReference type="InterPro" id="IPR051819">
    <property type="entry name" value="PTS_sugar-specific_EIIB"/>
</dbReference>
<dbReference type="Gene3D" id="3.40.50.2300">
    <property type="match status" value="1"/>
</dbReference>
<evidence type="ECO:0000256" key="3">
    <source>
        <dbReference type="ARBA" id="ARBA00022597"/>
    </source>
</evidence>
<dbReference type="CDD" id="cd05564">
    <property type="entry name" value="PTS_IIB_chitobiose_lichenan"/>
    <property type="match status" value="1"/>
</dbReference>
<name>A0A9X2MK27_9FIRM</name>
<evidence type="ECO:0000259" key="8">
    <source>
        <dbReference type="PROSITE" id="PS51100"/>
    </source>
</evidence>
<evidence type="ECO:0000256" key="2">
    <source>
        <dbReference type="ARBA" id="ARBA00022553"/>
    </source>
</evidence>
<dbReference type="SUPFAM" id="SSF52794">
    <property type="entry name" value="PTS system IIB component-like"/>
    <property type="match status" value="1"/>
</dbReference>
<keyword evidence="5" id="KW-0598">Phosphotransferase system</keyword>
<dbReference type="Proteomes" id="UP001142078">
    <property type="component" value="Unassembled WGS sequence"/>
</dbReference>
<dbReference type="GO" id="GO:0016301">
    <property type="term" value="F:kinase activity"/>
    <property type="evidence" value="ECO:0007669"/>
    <property type="project" value="UniProtKB-KW"/>
</dbReference>
<dbReference type="Pfam" id="PF02302">
    <property type="entry name" value="PTS_IIB"/>
    <property type="match status" value="1"/>
</dbReference>
<dbReference type="OrthoDB" id="9808134at2"/>
<dbReference type="PANTHER" id="PTHR34581:SF2">
    <property type="entry name" value="PTS SYSTEM N,N'-DIACETYLCHITOBIOSE-SPECIFIC EIIB COMPONENT"/>
    <property type="match status" value="1"/>
</dbReference>
<keyword evidence="4" id="KW-0808">Transferase</keyword>
<feature type="modified residue" description="Phosphocysteine; by EIIA" evidence="7">
    <location>
        <position position="7"/>
    </location>
</feature>
<dbReference type="InterPro" id="IPR036095">
    <property type="entry name" value="PTS_EIIB-like_sf"/>
</dbReference>
<gene>
    <name evidence="9" type="ORF">NSA23_10275</name>
</gene>
<keyword evidence="1" id="KW-0813">Transport</keyword>
<organism evidence="9 10">
    <name type="scientific">Anaerosalibacter massiliensis</name>
    <dbReference type="NCBI Taxonomy" id="1347392"/>
    <lineage>
        <taxon>Bacteria</taxon>
        <taxon>Bacillati</taxon>
        <taxon>Bacillota</taxon>
        <taxon>Tissierellia</taxon>
        <taxon>Tissierellales</taxon>
        <taxon>Sporanaerobacteraceae</taxon>
        <taxon>Anaerosalibacter</taxon>
    </lineage>
</organism>
<proteinExistence type="predicted"/>
<keyword evidence="6" id="KW-0418">Kinase</keyword>
<keyword evidence="3 9" id="KW-0762">Sugar transport</keyword>